<sequence>MTERPVHGPRPALPAPGTARDILVIELLGGFGDLLLALPALEALIAAHPHARMRVVTFLPGADLLAADERLDRVVAVTDHSGGSVRATVRAEITRRCPDLAVTTTRHSGIPRLLSDLGVAAVDDLWRGPPPDEPVDARFVRLLAADGVIDTASAELARARSGRLRLAATERLRGRASLAGALAGLGTLRGTDPRHLGASGWSGGLSKEGRPTGGHPPVILIPEAGMSIKQWPADRWRQLASRLLAAGWPVARLPSPEPPSAEPTVPRGKPRAEPWPPVAVLPASGLREAAGMFAALGERGGLVVGGDTGPCRLAAVMGVRTVALYGPTLATRYGLHRGWTVDLQGLPGCSVRRPTAITTQECWWSGCCPLDVSEPACLADITVQQVMDSVRHLCRSR</sequence>
<feature type="region of interest" description="Disordered" evidence="3">
    <location>
        <begin position="252"/>
        <end position="273"/>
    </location>
</feature>
<dbReference type="GO" id="GO:0005829">
    <property type="term" value="C:cytosol"/>
    <property type="evidence" value="ECO:0007669"/>
    <property type="project" value="TreeGrafter"/>
</dbReference>
<dbReference type="Pfam" id="PF01075">
    <property type="entry name" value="Glyco_transf_9"/>
    <property type="match status" value="1"/>
</dbReference>
<evidence type="ECO:0000256" key="2">
    <source>
        <dbReference type="ARBA" id="ARBA00022679"/>
    </source>
</evidence>
<proteinExistence type="predicted"/>
<accession>A0A0S4QMB2</accession>
<dbReference type="AlphaFoldDB" id="A0A0S4QMB2"/>
<gene>
    <name evidence="4" type="ORF">Ga0074812_107106</name>
</gene>
<evidence type="ECO:0000256" key="3">
    <source>
        <dbReference type="SAM" id="MobiDB-lite"/>
    </source>
</evidence>
<dbReference type="Gene3D" id="3.40.50.2000">
    <property type="entry name" value="Glycogen Phosphorylase B"/>
    <property type="match status" value="2"/>
</dbReference>
<keyword evidence="2 4" id="KW-0808">Transferase</keyword>
<dbReference type="GO" id="GO:0009244">
    <property type="term" value="P:lipopolysaccharide core region biosynthetic process"/>
    <property type="evidence" value="ECO:0007669"/>
    <property type="project" value="TreeGrafter"/>
</dbReference>
<keyword evidence="5" id="KW-1185">Reference proteome</keyword>
<feature type="region of interest" description="Disordered" evidence="3">
    <location>
        <begin position="193"/>
        <end position="212"/>
    </location>
</feature>
<dbReference type="RefSeq" id="WP_091276122.1">
    <property type="nucleotide sequence ID" value="NZ_FAOZ01000007.1"/>
</dbReference>
<dbReference type="PANTHER" id="PTHR30160">
    <property type="entry name" value="TETRAACYLDISACCHARIDE 4'-KINASE-RELATED"/>
    <property type="match status" value="1"/>
</dbReference>
<dbReference type="SUPFAM" id="SSF53756">
    <property type="entry name" value="UDP-Glycosyltransferase/glycogen phosphorylase"/>
    <property type="match status" value="1"/>
</dbReference>
<dbReference type="InterPro" id="IPR051199">
    <property type="entry name" value="LPS_LOS_Heptosyltrfase"/>
</dbReference>
<evidence type="ECO:0000313" key="4">
    <source>
        <dbReference type="EMBL" id="CUU56222.1"/>
    </source>
</evidence>
<dbReference type="InterPro" id="IPR002201">
    <property type="entry name" value="Glyco_trans_9"/>
</dbReference>
<dbReference type="EMBL" id="FAOZ01000007">
    <property type="protein sequence ID" value="CUU56222.1"/>
    <property type="molecule type" value="Genomic_DNA"/>
</dbReference>
<evidence type="ECO:0000313" key="5">
    <source>
        <dbReference type="Proteomes" id="UP000198802"/>
    </source>
</evidence>
<protein>
    <submittedName>
        <fullName evidence="4">ADP-heptose:LPS heptosyltransferase</fullName>
    </submittedName>
</protein>
<reference evidence="5" key="1">
    <citation type="submission" date="2015-11" db="EMBL/GenBank/DDBJ databases">
        <authorList>
            <person name="Varghese N."/>
        </authorList>
    </citation>
    <scope>NUCLEOTIDE SEQUENCE [LARGE SCALE GENOMIC DNA]</scope>
    <source>
        <strain evidence="5">DSM 45899</strain>
    </source>
</reference>
<dbReference type="Proteomes" id="UP000198802">
    <property type="component" value="Unassembled WGS sequence"/>
</dbReference>
<keyword evidence="1" id="KW-0328">Glycosyltransferase</keyword>
<evidence type="ECO:0000256" key="1">
    <source>
        <dbReference type="ARBA" id="ARBA00022676"/>
    </source>
</evidence>
<organism evidence="4 5">
    <name type="scientific">Parafrankia irregularis</name>
    <dbReference type="NCBI Taxonomy" id="795642"/>
    <lineage>
        <taxon>Bacteria</taxon>
        <taxon>Bacillati</taxon>
        <taxon>Actinomycetota</taxon>
        <taxon>Actinomycetes</taxon>
        <taxon>Frankiales</taxon>
        <taxon>Frankiaceae</taxon>
        <taxon>Parafrankia</taxon>
    </lineage>
</organism>
<name>A0A0S4QMB2_9ACTN</name>
<dbReference type="GO" id="GO:0008713">
    <property type="term" value="F:ADP-heptose-lipopolysaccharide heptosyltransferase activity"/>
    <property type="evidence" value="ECO:0007669"/>
    <property type="project" value="TreeGrafter"/>
</dbReference>